<dbReference type="GO" id="GO:0043190">
    <property type="term" value="C:ATP-binding cassette (ABC) transporter complex"/>
    <property type="evidence" value="ECO:0007669"/>
    <property type="project" value="InterPro"/>
</dbReference>
<dbReference type="InterPro" id="IPR035906">
    <property type="entry name" value="MetI-like_sf"/>
</dbReference>
<feature type="transmembrane region" description="Helical" evidence="9">
    <location>
        <begin position="238"/>
        <end position="256"/>
    </location>
</feature>
<keyword evidence="12" id="KW-1185">Reference proteome</keyword>
<dbReference type="Pfam" id="PF00528">
    <property type="entry name" value="BPD_transp_1"/>
    <property type="match status" value="1"/>
</dbReference>
<evidence type="ECO:0000313" key="11">
    <source>
        <dbReference type="EMBL" id="VVE33751.1"/>
    </source>
</evidence>
<dbReference type="EMBL" id="CABPSI010000004">
    <property type="protein sequence ID" value="VVE33751.1"/>
    <property type="molecule type" value="Genomic_DNA"/>
</dbReference>
<dbReference type="Gene3D" id="1.10.3720.10">
    <property type="entry name" value="MetI-like"/>
    <property type="match status" value="1"/>
</dbReference>
<feature type="domain" description="ABC transmembrane type-1" evidence="10">
    <location>
        <begin position="77"/>
        <end position="281"/>
    </location>
</feature>
<reference evidence="11 12" key="1">
    <citation type="submission" date="2019-08" db="EMBL/GenBank/DDBJ databases">
        <authorList>
            <person name="Peeters C."/>
        </authorList>
    </citation>
    <scope>NUCLEOTIDE SEQUENCE [LARGE SCALE GENOMIC DNA]</scope>
    <source>
        <strain evidence="11 12">LMG 31115</strain>
    </source>
</reference>
<comment type="subcellular location">
    <subcellularLocation>
        <location evidence="1">Cell inner membrane</location>
        <topology evidence="1">Multi-pass membrane protein</topology>
    </subcellularLocation>
    <subcellularLocation>
        <location evidence="9">Cell membrane</location>
        <topology evidence="9">Multi-pass membrane protein</topology>
    </subcellularLocation>
</comment>
<evidence type="ECO:0000259" key="10">
    <source>
        <dbReference type="PROSITE" id="PS50928"/>
    </source>
</evidence>
<protein>
    <submittedName>
        <fullName evidence="11">L-cystine transport system permease protein TcyB</fullName>
    </submittedName>
</protein>
<evidence type="ECO:0000256" key="6">
    <source>
        <dbReference type="ARBA" id="ARBA00022970"/>
    </source>
</evidence>
<evidence type="ECO:0000256" key="2">
    <source>
        <dbReference type="ARBA" id="ARBA00010072"/>
    </source>
</evidence>
<feature type="transmembrane region" description="Helical" evidence="9">
    <location>
        <begin position="262"/>
        <end position="287"/>
    </location>
</feature>
<dbReference type="SUPFAM" id="SSF161098">
    <property type="entry name" value="MetI-like"/>
    <property type="match status" value="1"/>
</dbReference>
<feature type="transmembrane region" description="Helical" evidence="9">
    <location>
        <begin position="159"/>
        <end position="178"/>
    </location>
</feature>
<keyword evidence="6" id="KW-0029">Amino-acid transport</keyword>
<evidence type="ECO:0000313" key="12">
    <source>
        <dbReference type="Proteomes" id="UP000333828"/>
    </source>
</evidence>
<evidence type="ECO:0000256" key="9">
    <source>
        <dbReference type="RuleBase" id="RU363032"/>
    </source>
</evidence>
<evidence type="ECO:0000256" key="3">
    <source>
        <dbReference type="ARBA" id="ARBA00022448"/>
    </source>
</evidence>
<keyword evidence="8 9" id="KW-0472">Membrane</keyword>
<accession>A0A5E4VA59</accession>
<comment type="similarity">
    <text evidence="2">Belongs to the binding-protein-dependent transport system permease family. HisMQ subfamily.</text>
</comment>
<sequence>MNNETVYPLTAARSDDNIDGPPATLRIHARPKKSDWLWYGLFGVALVLFYQGVIDNPRWQWDVVAHYFFNARVLAGLANTLILTAFASVLGLVLGGIVAACRMAENPVLRGAALTYIWIIRATPTLAMLLFLFFISALVPRLYLPIPLLNVNLFDIDTSNVISRFSAAMIGLAIYLGGHSAEIFRSGLAAVDKGQREACKAMGMSDLRMMWHVVIPQAVRVIIPPLANELITMFKNTSLASVIGYVELLTTVQLIYSTTFETIPLLTVACLWYLLLTSLAMCGQSLLERRFGKGVQR</sequence>
<gene>
    <name evidence="11" type="primary">tcyB_1</name>
    <name evidence="11" type="ORF">PIN31115_03772</name>
</gene>
<dbReference type="CDD" id="cd06261">
    <property type="entry name" value="TM_PBP2"/>
    <property type="match status" value="1"/>
</dbReference>
<keyword evidence="4" id="KW-1003">Cell membrane</keyword>
<dbReference type="GO" id="GO:0022857">
    <property type="term" value="F:transmembrane transporter activity"/>
    <property type="evidence" value="ECO:0007669"/>
    <property type="project" value="InterPro"/>
</dbReference>
<dbReference type="PANTHER" id="PTHR30614">
    <property type="entry name" value="MEMBRANE COMPONENT OF AMINO ACID ABC TRANSPORTER"/>
    <property type="match status" value="1"/>
</dbReference>
<dbReference type="PANTHER" id="PTHR30614:SF0">
    <property type="entry name" value="L-CYSTINE TRANSPORT SYSTEM PERMEASE PROTEIN TCYL"/>
    <property type="match status" value="1"/>
</dbReference>
<keyword evidence="5 9" id="KW-0812">Transmembrane</keyword>
<dbReference type="NCBIfam" id="TIGR01726">
    <property type="entry name" value="HEQRo_perm_3TM"/>
    <property type="match status" value="1"/>
</dbReference>
<dbReference type="AlphaFoldDB" id="A0A5E4VA59"/>
<proteinExistence type="inferred from homology"/>
<evidence type="ECO:0000256" key="8">
    <source>
        <dbReference type="ARBA" id="ARBA00023136"/>
    </source>
</evidence>
<evidence type="ECO:0000256" key="5">
    <source>
        <dbReference type="ARBA" id="ARBA00022692"/>
    </source>
</evidence>
<dbReference type="Proteomes" id="UP000333828">
    <property type="component" value="Unassembled WGS sequence"/>
</dbReference>
<feature type="transmembrane region" description="Helical" evidence="9">
    <location>
        <begin position="113"/>
        <end position="139"/>
    </location>
</feature>
<dbReference type="PROSITE" id="PS50928">
    <property type="entry name" value="ABC_TM1"/>
    <property type="match status" value="1"/>
</dbReference>
<dbReference type="RefSeq" id="WP_150685346.1">
    <property type="nucleotide sequence ID" value="NZ_CABPSF010000003.1"/>
</dbReference>
<dbReference type="InterPro" id="IPR000515">
    <property type="entry name" value="MetI-like"/>
</dbReference>
<evidence type="ECO:0000256" key="4">
    <source>
        <dbReference type="ARBA" id="ARBA00022475"/>
    </source>
</evidence>
<keyword evidence="3 9" id="KW-0813">Transport</keyword>
<keyword evidence="7 9" id="KW-1133">Transmembrane helix</keyword>
<name>A0A5E4VA59_9BURK</name>
<dbReference type="InterPro" id="IPR010065">
    <property type="entry name" value="AA_ABC_transptr_permease_3TM"/>
</dbReference>
<feature type="transmembrane region" description="Helical" evidence="9">
    <location>
        <begin position="36"/>
        <end position="54"/>
    </location>
</feature>
<organism evidence="11 12">
    <name type="scientific">Pandoraea iniqua</name>
    <dbReference type="NCBI Taxonomy" id="2508288"/>
    <lineage>
        <taxon>Bacteria</taxon>
        <taxon>Pseudomonadati</taxon>
        <taxon>Pseudomonadota</taxon>
        <taxon>Betaproteobacteria</taxon>
        <taxon>Burkholderiales</taxon>
        <taxon>Burkholderiaceae</taxon>
        <taxon>Pandoraea</taxon>
    </lineage>
</organism>
<dbReference type="GO" id="GO:0006865">
    <property type="term" value="P:amino acid transport"/>
    <property type="evidence" value="ECO:0007669"/>
    <property type="project" value="UniProtKB-KW"/>
</dbReference>
<evidence type="ECO:0000256" key="7">
    <source>
        <dbReference type="ARBA" id="ARBA00022989"/>
    </source>
</evidence>
<evidence type="ECO:0000256" key="1">
    <source>
        <dbReference type="ARBA" id="ARBA00004429"/>
    </source>
</evidence>
<feature type="transmembrane region" description="Helical" evidence="9">
    <location>
        <begin position="74"/>
        <end position="101"/>
    </location>
</feature>
<dbReference type="InterPro" id="IPR043429">
    <property type="entry name" value="ArtM/GltK/GlnP/TcyL/YhdX-like"/>
</dbReference>